<dbReference type="InterPro" id="IPR013264">
    <property type="entry name" value="DNAG_N"/>
</dbReference>
<proteinExistence type="predicted"/>
<gene>
    <name evidence="2" type="ORF">AB835_03925</name>
</gene>
<dbReference type="Pfam" id="PF13155">
    <property type="entry name" value="Toprim_2"/>
    <property type="match status" value="1"/>
</dbReference>
<name>A0A1D2QRV6_9GAMM</name>
<evidence type="ECO:0000313" key="2">
    <source>
        <dbReference type="EMBL" id="ODS24325.1"/>
    </source>
</evidence>
<dbReference type="PANTHER" id="PTHR30313:SF2">
    <property type="entry name" value="DNA PRIMASE"/>
    <property type="match status" value="1"/>
</dbReference>
<evidence type="ECO:0000313" key="3">
    <source>
        <dbReference type="Proteomes" id="UP000242502"/>
    </source>
</evidence>
<dbReference type="Pfam" id="PF08275">
    <property type="entry name" value="DNAG_N"/>
    <property type="match status" value="1"/>
</dbReference>
<dbReference type="EMBL" id="MDLC01000010">
    <property type="protein sequence ID" value="ODS24325.1"/>
    <property type="molecule type" value="Genomic_DNA"/>
</dbReference>
<dbReference type="Gene3D" id="3.40.1360.10">
    <property type="match status" value="1"/>
</dbReference>
<organism evidence="2 3">
    <name type="scientific">Candidatus Endobugula sertula</name>
    <name type="common">Bugula neritina bacterial symbiont</name>
    <dbReference type="NCBI Taxonomy" id="62101"/>
    <lineage>
        <taxon>Bacteria</taxon>
        <taxon>Pseudomonadati</taxon>
        <taxon>Pseudomonadota</taxon>
        <taxon>Gammaproteobacteria</taxon>
        <taxon>Cellvibrionales</taxon>
        <taxon>Cellvibrionaceae</taxon>
        <taxon>Candidatus Endobugula</taxon>
    </lineage>
</organism>
<evidence type="ECO:0000259" key="1">
    <source>
        <dbReference type="Pfam" id="PF08275"/>
    </source>
</evidence>
<dbReference type="AlphaFoldDB" id="A0A1D2QRV6"/>
<dbReference type="GO" id="GO:0005737">
    <property type="term" value="C:cytoplasm"/>
    <property type="evidence" value="ECO:0007669"/>
    <property type="project" value="TreeGrafter"/>
</dbReference>
<dbReference type="GO" id="GO:0006269">
    <property type="term" value="P:DNA replication, synthesis of primer"/>
    <property type="evidence" value="ECO:0007669"/>
    <property type="project" value="TreeGrafter"/>
</dbReference>
<accession>A0A1D2QRV6</accession>
<dbReference type="InterPro" id="IPR034151">
    <property type="entry name" value="TOPRIM_DnaG_bac"/>
</dbReference>
<dbReference type="STRING" id="62101.AB835_03925"/>
<dbReference type="PANTHER" id="PTHR30313">
    <property type="entry name" value="DNA PRIMASE"/>
    <property type="match status" value="1"/>
</dbReference>
<dbReference type="SUPFAM" id="SSF56731">
    <property type="entry name" value="DNA primase core"/>
    <property type="match status" value="1"/>
</dbReference>
<dbReference type="InterPro" id="IPR037068">
    <property type="entry name" value="DNA_primase_core_N_sf"/>
</dbReference>
<sequence length="273" mass="30541">MRLLFYRKLVTEAKTVVAPAHPAPATYRSSMNIKRSTKKVLPPLAAQADDQKLLQQVIDYYHQTLKQSSGALDYLASRGLKSAELIDTFKLGYANRTLAYRLPEKQYKAGKEIRTQLQNIGLLRKSGHEHFNGSIVVPVMDENGLITEAYGRKILGSRLRKGTPQHLYLSGPHVGVWNPQCLKASDEIIVCEALIDAMTFWVHGFRNVTSSYGTQGFTDDHLAAFKQHDIKRALIAYDRDETGNTAAEVLATLLNKNGIDAFRILLPKGYGRK</sequence>
<reference evidence="2 3" key="1">
    <citation type="journal article" date="2016" name="Appl. Environ. Microbiol.">
        <title>Lack of Overt Genome Reduction in the Bryostatin-Producing Bryozoan Symbiont "Candidatus Endobugula sertula".</title>
        <authorList>
            <person name="Miller I.J."/>
            <person name="Vanee N."/>
            <person name="Fong S.S."/>
            <person name="Lim-Fong G.E."/>
            <person name="Kwan J.C."/>
        </authorList>
    </citation>
    <scope>NUCLEOTIDE SEQUENCE [LARGE SCALE GENOMIC DNA]</scope>
    <source>
        <strain evidence="2">AB1-4</strain>
    </source>
</reference>
<protein>
    <recommendedName>
        <fullName evidence="1">DNA primase DNAG catalytic core N-terminal domain-containing protein</fullName>
    </recommendedName>
</protein>
<dbReference type="CDD" id="cd03364">
    <property type="entry name" value="TOPRIM_DnaG_primases"/>
    <property type="match status" value="1"/>
</dbReference>
<comment type="caution">
    <text evidence="2">The sequence shown here is derived from an EMBL/GenBank/DDBJ whole genome shotgun (WGS) entry which is preliminary data.</text>
</comment>
<feature type="domain" description="DNA primase DNAG catalytic core N-terminal" evidence="1">
    <location>
        <begin position="60"/>
        <end position="154"/>
    </location>
</feature>
<dbReference type="Gene3D" id="3.90.980.10">
    <property type="entry name" value="DNA primase, catalytic core, N-terminal domain"/>
    <property type="match status" value="1"/>
</dbReference>
<dbReference type="Proteomes" id="UP000242502">
    <property type="component" value="Unassembled WGS sequence"/>
</dbReference>
<dbReference type="InterPro" id="IPR050219">
    <property type="entry name" value="DnaG_primase"/>
</dbReference>